<proteinExistence type="inferred from homology"/>
<evidence type="ECO:0000313" key="4">
    <source>
        <dbReference type="Proteomes" id="UP000494256"/>
    </source>
</evidence>
<keyword evidence="2" id="KW-0560">Oxidoreductase</keyword>
<comment type="caution">
    <text evidence="3">The sequence shown here is derived from an EMBL/GenBank/DDBJ whole genome shotgun (WGS) entry which is preliminary data.</text>
</comment>
<dbReference type="Gene3D" id="1.10.1530.10">
    <property type="match status" value="1"/>
</dbReference>
<dbReference type="PANTHER" id="PTHR11091:SF0">
    <property type="entry name" value="MALATE DEHYDROGENASE"/>
    <property type="match status" value="1"/>
</dbReference>
<dbReference type="PANTHER" id="PTHR11091">
    <property type="entry name" value="OXIDOREDUCTASE-RELATED"/>
    <property type="match status" value="1"/>
</dbReference>
<comment type="similarity">
    <text evidence="1">Belongs to the LDH2/MDH2 oxidoreductase family.</text>
</comment>
<dbReference type="InterPro" id="IPR003767">
    <property type="entry name" value="Malate/L-lactate_DH-like"/>
</dbReference>
<dbReference type="Pfam" id="PF02615">
    <property type="entry name" value="Ldh_2"/>
    <property type="match status" value="1"/>
</dbReference>
<dbReference type="Proteomes" id="UP000494256">
    <property type="component" value="Unassembled WGS sequence"/>
</dbReference>
<dbReference type="InterPro" id="IPR043144">
    <property type="entry name" value="Mal/L-sulf/L-lact_DH-like_ah"/>
</dbReference>
<reference evidence="3 4" key="1">
    <citation type="submission" date="2020-04" db="EMBL/GenBank/DDBJ databases">
        <authorList>
            <person name="Wallbank WR R."/>
            <person name="Pardo Diaz C."/>
            <person name="Kozak K."/>
            <person name="Martin S."/>
            <person name="Jiggins C."/>
            <person name="Moest M."/>
            <person name="Warren A I."/>
            <person name="Byers J.R.P. K."/>
            <person name="Montejo-Kovacevich G."/>
            <person name="Yen C E."/>
        </authorList>
    </citation>
    <scope>NUCLEOTIDE SEQUENCE [LARGE SCALE GENOMIC DNA]</scope>
</reference>
<evidence type="ECO:0008006" key="5">
    <source>
        <dbReference type="Google" id="ProtNLM"/>
    </source>
</evidence>
<evidence type="ECO:0000256" key="2">
    <source>
        <dbReference type="ARBA" id="ARBA00023002"/>
    </source>
</evidence>
<evidence type="ECO:0000313" key="3">
    <source>
        <dbReference type="EMBL" id="CAB3251147.1"/>
    </source>
</evidence>
<name>A0A8S1B3I2_ARCPL</name>
<dbReference type="InterPro" id="IPR043143">
    <property type="entry name" value="Mal/L-sulf/L-lact_DH-like_NADP"/>
</dbReference>
<dbReference type="Gene3D" id="3.30.1370.60">
    <property type="entry name" value="Hypothetical oxidoreductase yiak, domain 2"/>
    <property type="match status" value="1"/>
</dbReference>
<accession>A0A8S1B3I2</accession>
<dbReference type="GO" id="GO:0016491">
    <property type="term" value="F:oxidoreductase activity"/>
    <property type="evidence" value="ECO:0007669"/>
    <property type="project" value="UniProtKB-KW"/>
</dbReference>
<dbReference type="OrthoDB" id="8055291at2759"/>
<dbReference type="InterPro" id="IPR036111">
    <property type="entry name" value="Mal/L-sulfo/L-lacto_DH-like_sf"/>
</dbReference>
<dbReference type="SUPFAM" id="SSF89733">
    <property type="entry name" value="L-sulfolactate dehydrogenase-like"/>
    <property type="match status" value="1"/>
</dbReference>
<evidence type="ECO:0000256" key="1">
    <source>
        <dbReference type="ARBA" id="ARBA00006056"/>
    </source>
</evidence>
<dbReference type="EMBL" id="CADEBD010000353">
    <property type="protein sequence ID" value="CAB3251147.1"/>
    <property type="molecule type" value="Genomic_DNA"/>
</dbReference>
<protein>
    <recommendedName>
        <fullName evidence="5">Malate dehydrogenase</fullName>
    </recommendedName>
</protein>
<organism evidence="3 4">
    <name type="scientific">Arctia plantaginis</name>
    <name type="common">Wood tiger moth</name>
    <name type="synonym">Phalaena plantaginis</name>
    <dbReference type="NCBI Taxonomy" id="874455"/>
    <lineage>
        <taxon>Eukaryota</taxon>
        <taxon>Metazoa</taxon>
        <taxon>Ecdysozoa</taxon>
        <taxon>Arthropoda</taxon>
        <taxon>Hexapoda</taxon>
        <taxon>Insecta</taxon>
        <taxon>Pterygota</taxon>
        <taxon>Neoptera</taxon>
        <taxon>Endopterygota</taxon>
        <taxon>Lepidoptera</taxon>
        <taxon>Glossata</taxon>
        <taxon>Ditrysia</taxon>
        <taxon>Noctuoidea</taxon>
        <taxon>Erebidae</taxon>
        <taxon>Arctiinae</taxon>
        <taxon>Arctia</taxon>
    </lineage>
</organism>
<dbReference type="AlphaFoldDB" id="A0A8S1B3I2"/>
<sequence length="375" mass="40308">MCSGFVKPSRWNFGTKVAIMPEVRLEEARRFMVDSLKAAGAPETEAEAHADLLMHADTVGHYSHGLNRLEFYVNDCLSGSCLPKATPLILKESAATAWVDGRSALGATVGNFCMDLAIKKAKECGVGWVAAKACNHYGMAGYWALKAEREGLIGISCTNSSPIMVPTRSKERALGTNPIAMAAPAVDGDKVVVDMASTTVAMGKIEMQIHKGEPLPPSWALGPDGKPTTDAKTAYSTAMLMPLGGEEEMSGYKGYCLATMIETFCSGLSGSNPSHKNRLWDLSNSNIPMNMGQCFAAIDPDCFAPGFGDRIAECLKIWRSLEPVDPSLPVLAPGDKERITGEETISKGTVNYPQKQLEVMEKMARRIGVKPIQIG</sequence>
<gene>
    <name evidence="3" type="ORF">APLA_LOCUS13541</name>
</gene>